<dbReference type="PANTHER" id="PTHR33116:SF78">
    <property type="entry name" value="OS12G0587133 PROTEIN"/>
    <property type="match status" value="1"/>
</dbReference>
<dbReference type="STRING" id="69332.A0A388KCT2"/>
<proteinExistence type="predicted"/>
<organism evidence="2 3">
    <name type="scientific">Chara braunii</name>
    <name type="common">Braun's stonewort</name>
    <dbReference type="NCBI Taxonomy" id="69332"/>
    <lineage>
        <taxon>Eukaryota</taxon>
        <taxon>Viridiplantae</taxon>
        <taxon>Streptophyta</taxon>
        <taxon>Charophyceae</taxon>
        <taxon>Charales</taxon>
        <taxon>Characeae</taxon>
        <taxon>Chara</taxon>
    </lineage>
</organism>
<feature type="domain" description="Reverse transcriptase zinc-binding" evidence="1">
    <location>
        <begin position="863"/>
        <end position="928"/>
    </location>
</feature>
<dbReference type="Gramene" id="GBG67841">
    <property type="protein sequence ID" value="GBG67841"/>
    <property type="gene ID" value="CBR_g962"/>
</dbReference>
<gene>
    <name evidence="2" type="ORF">CBR_g962</name>
</gene>
<evidence type="ECO:0000313" key="3">
    <source>
        <dbReference type="Proteomes" id="UP000265515"/>
    </source>
</evidence>
<sequence length="1061" mass="121491">MWAERWGLHDVFREMNPQEAGFTWFGTAPQTAHVKRRLDFFLVSESLVGNVLSVGTKAAFTSDHKPVLMTVHSGEFNERGPGYFRLNTMLLEDKGICDWVQAFWTEWEEAKDSFDSRADWLDAGLRVISSKLAVFSGIAAYLRNKEEEICRRRVEEAEERMAEHPISEAVWAEERIQRQHDWETIQVEKQRRWQQVLSEKKIIAGDRITKDTFQRLLPKRKSVQMKELMHPHLIGLPPATENASMCTYAAAYFKDILTSRSQYEDPNTDLSNHSTLWDALEVALPDLAKEELDRVVSVEELAATLGTVAKGKAPGDDGLPMEFYKLEVLLHDIRNHPLLEGLRLRSGKDCRVKALADDLLALSANTASSLEALKLCLKRYAELSEAAVNWNKSIFFLPLDFQLSVNWGMRRVQSGEAERYLGIQLALDSSTEAQSIGLQEKVKGRIRSWGSAPHLSLIGRVLAVTVAAFSVLWYVAKVRKLEKPLVQGVKGAARRFIWKPRAEEGQGYIPKVAWHTLCAPRHEGGLGLIDPEFQNLKLLANCIAKVAAAEQETDWCLLAEELLCEQWGLSRPTDVWVAITIQSFLNKRIKSKFWKDIILAWRSRKPDQVAQPSSKEEVLRQHLFENPGLRNKEGKPFSACNRPGSFGLKWIQRGISTVRDIWDELLGQWKHPASPKELLGRLPLQEERLKEIINAVPDDWVPFLGPEHVPSTGTWYRKESNGNAEFLKLEAWDSSIPGKCTMSVHEKEVSGSPELKRVGERSCYGLANLQEIKVAAVEQKEGDPPVSGRLIAGGDPLRVMCIDQTAWGWKQNSEIVWRRENQDKVARKLQTSCSEEAGQELSRKWEKTVPYLDPPSQKELQGLWTQLSKIPSQKLASLLWLQSHLAVPVARWLKMRGMPVKESCDRCNWVFETVHHLWWACPKSRRWWDWWFAHWKFWSGKDDFAGERWVLLGVMPQGISGEKGWGYAAQVCRAVMLWVIWADRNELRFKGQSLPEAQGERMFKSLLQEEIRADWRRKVRGGRSRKGMDWFQATWCQREEIIKISVDGRLEFSGWWGRVGA</sequence>
<accession>A0A388KCT2</accession>
<dbReference type="InterPro" id="IPR036691">
    <property type="entry name" value="Endo/exonu/phosph_ase_sf"/>
</dbReference>
<dbReference type="AlphaFoldDB" id="A0A388KCT2"/>
<evidence type="ECO:0000313" key="2">
    <source>
        <dbReference type="EMBL" id="GBG67841.1"/>
    </source>
</evidence>
<reference evidence="2 3" key="1">
    <citation type="journal article" date="2018" name="Cell">
        <title>The Chara Genome: Secondary Complexity and Implications for Plant Terrestrialization.</title>
        <authorList>
            <person name="Nishiyama T."/>
            <person name="Sakayama H."/>
            <person name="Vries J.D."/>
            <person name="Buschmann H."/>
            <person name="Saint-Marcoux D."/>
            <person name="Ullrich K.K."/>
            <person name="Haas F.B."/>
            <person name="Vanderstraeten L."/>
            <person name="Becker D."/>
            <person name="Lang D."/>
            <person name="Vosolsobe S."/>
            <person name="Rombauts S."/>
            <person name="Wilhelmsson P.K.I."/>
            <person name="Janitza P."/>
            <person name="Kern R."/>
            <person name="Heyl A."/>
            <person name="Rumpler F."/>
            <person name="Villalobos L.I.A.C."/>
            <person name="Clay J.M."/>
            <person name="Skokan R."/>
            <person name="Toyoda A."/>
            <person name="Suzuki Y."/>
            <person name="Kagoshima H."/>
            <person name="Schijlen E."/>
            <person name="Tajeshwar N."/>
            <person name="Catarino B."/>
            <person name="Hetherington A.J."/>
            <person name="Saltykova A."/>
            <person name="Bonnot C."/>
            <person name="Breuninger H."/>
            <person name="Symeonidi A."/>
            <person name="Radhakrishnan G.V."/>
            <person name="Van Nieuwerburgh F."/>
            <person name="Deforce D."/>
            <person name="Chang C."/>
            <person name="Karol K.G."/>
            <person name="Hedrich R."/>
            <person name="Ulvskov P."/>
            <person name="Glockner G."/>
            <person name="Delwiche C.F."/>
            <person name="Petrasek J."/>
            <person name="Van de Peer Y."/>
            <person name="Friml J."/>
            <person name="Beilby M."/>
            <person name="Dolan L."/>
            <person name="Kohara Y."/>
            <person name="Sugano S."/>
            <person name="Fujiyama A."/>
            <person name="Delaux P.-M."/>
            <person name="Quint M."/>
            <person name="TheiBen G."/>
            <person name="Hagemann M."/>
            <person name="Harholt J."/>
            <person name="Dunand C."/>
            <person name="Zachgo S."/>
            <person name="Langdale J."/>
            <person name="Maumus F."/>
            <person name="Straeten D.V.D."/>
            <person name="Gould S.B."/>
            <person name="Rensing S.A."/>
        </authorList>
    </citation>
    <scope>NUCLEOTIDE SEQUENCE [LARGE SCALE GENOMIC DNA]</scope>
    <source>
        <strain evidence="2 3">S276</strain>
    </source>
</reference>
<dbReference type="EMBL" id="BFEA01000093">
    <property type="protein sequence ID" value="GBG67841.1"/>
    <property type="molecule type" value="Genomic_DNA"/>
</dbReference>
<comment type="caution">
    <text evidence="2">The sequence shown here is derived from an EMBL/GenBank/DDBJ whole genome shotgun (WGS) entry which is preliminary data.</text>
</comment>
<dbReference type="Pfam" id="PF13966">
    <property type="entry name" value="zf-RVT"/>
    <property type="match status" value="1"/>
</dbReference>
<evidence type="ECO:0000259" key="1">
    <source>
        <dbReference type="Pfam" id="PF13966"/>
    </source>
</evidence>
<dbReference type="Proteomes" id="UP000265515">
    <property type="component" value="Unassembled WGS sequence"/>
</dbReference>
<dbReference type="OrthoDB" id="416119at2759"/>
<dbReference type="PANTHER" id="PTHR33116">
    <property type="entry name" value="REVERSE TRANSCRIPTASE ZINC-BINDING DOMAIN-CONTAINING PROTEIN-RELATED-RELATED"/>
    <property type="match status" value="1"/>
</dbReference>
<dbReference type="SUPFAM" id="SSF56219">
    <property type="entry name" value="DNase I-like"/>
    <property type="match status" value="1"/>
</dbReference>
<protein>
    <recommendedName>
        <fullName evidence="1">Reverse transcriptase zinc-binding domain-containing protein</fullName>
    </recommendedName>
</protein>
<dbReference type="Gene3D" id="3.60.10.10">
    <property type="entry name" value="Endonuclease/exonuclease/phosphatase"/>
    <property type="match status" value="1"/>
</dbReference>
<dbReference type="InterPro" id="IPR026960">
    <property type="entry name" value="RVT-Znf"/>
</dbReference>
<name>A0A388KCT2_CHABU</name>
<keyword evidence="3" id="KW-1185">Reference proteome</keyword>